<dbReference type="SUPFAM" id="SSF53187">
    <property type="entry name" value="Zn-dependent exopeptidases"/>
    <property type="match status" value="1"/>
</dbReference>
<comment type="caution">
    <text evidence="1">The sequence shown here is derived from an EMBL/GenBank/DDBJ whole genome shotgun (WGS) entry which is preliminary data.</text>
</comment>
<dbReference type="AlphaFoldDB" id="A0A7W5FH63"/>
<dbReference type="Proteomes" id="UP000590749">
    <property type="component" value="Unassembled WGS sequence"/>
</dbReference>
<keyword evidence="2" id="KW-1185">Reference proteome</keyword>
<dbReference type="GO" id="GO:0016787">
    <property type="term" value="F:hydrolase activity"/>
    <property type="evidence" value="ECO:0007669"/>
    <property type="project" value="InterPro"/>
</dbReference>
<reference evidence="1 2" key="1">
    <citation type="submission" date="2020-08" db="EMBL/GenBank/DDBJ databases">
        <title>Genomic Encyclopedia of Type Strains, Phase III (KMG-III): the genomes of soil and plant-associated and newly described type strains.</title>
        <authorList>
            <person name="Whitman W."/>
        </authorList>
    </citation>
    <scope>NUCLEOTIDE SEQUENCE [LARGE SCALE GENOMIC DNA]</scope>
    <source>
        <strain evidence="1 2">CECT 3287</strain>
    </source>
</reference>
<evidence type="ECO:0000313" key="1">
    <source>
        <dbReference type="EMBL" id="MBB3098170.1"/>
    </source>
</evidence>
<dbReference type="Pfam" id="PF01546">
    <property type="entry name" value="Peptidase_M20"/>
    <property type="match status" value="1"/>
</dbReference>
<evidence type="ECO:0000313" key="2">
    <source>
        <dbReference type="Proteomes" id="UP000590749"/>
    </source>
</evidence>
<dbReference type="InterPro" id="IPR002933">
    <property type="entry name" value="Peptidase_M20"/>
</dbReference>
<name>A0A7W5FH63_9ACTN</name>
<protein>
    <submittedName>
        <fullName evidence="1">Acetylornithine deacetylase/succinyl-diaminopimelate desuccinylase-like protein</fullName>
    </submittedName>
</protein>
<gene>
    <name evidence="1" type="ORF">FHR83_005855</name>
</gene>
<dbReference type="InterPro" id="IPR050072">
    <property type="entry name" value="Peptidase_M20A"/>
</dbReference>
<organism evidence="1 2">
    <name type="scientific">Actinoplanes campanulatus</name>
    <dbReference type="NCBI Taxonomy" id="113559"/>
    <lineage>
        <taxon>Bacteria</taxon>
        <taxon>Bacillati</taxon>
        <taxon>Actinomycetota</taxon>
        <taxon>Actinomycetes</taxon>
        <taxon>Micromonosporales</taxon>
        <taxon>Micromonosporaceae</taxon>
        <taxon>Actinoplanes</taxon>
    </lineage>
</organism>
<proteinExistence type="predicted"/>
<accession>A0A7W5FH63</accession>
<dbReference type="Gene3D" id="3.40.630.10">
    <property type="entry name" value="Zn peptidases"/>
    <property type="match status" value="2"/>
</dbReference>
<dbReference type="PANTHER" id="PTHR43808">
    <property type="entry name" value="ACETYLORNITHINE DEACETYLASE"/>
    <property type="match status" value="1"/>
</dbReference>
<sequence>MSAPQIPAGRVELRRADRDLLLRLLAVDTVSPLETGVLSDGLWQAQRAYAAAAADLGFVVARHEAPTAADLTGTGVPASVRRAAADPGFLACQPSLVLRLGPPRPAARTVMFNVHLDTVAGAEPVREEADRIHGRGAVDAKGPAVALLAGVRAALETEPRLTDRVTVLIQAVAGEEGGAMGVFGTRPLVRAGFTGRINLFCEPTGGRLLDHCTASMTACLSVDGEDAIDDRPGAGHNATVLLGYLAQHLAVALSGETAGGQVCVAGMHTGDAHNRVYGSGRLLLNLSYGTPESGRALAAATEQAVAEGLAAFRTVFAGRPGFARTATDAAAVTHLEWLKRDLPALTPSADPVARALLEEHAGLPRWPADEPGFTCDAIWMQGVPGAHTAVFGPGDLAANRAHAAGEYVDVADLERYAAAIGRVLVQFSRTES</sequence>
<dbReference type="EMBL" id="JACHXF010000013">
    <property type="protein sequence ID" value="MBB3098170.1"/>
    <property type="molecule type" value="Genomic_DNA"/>
</dbReference>
<dbReference type="RefSeq" id="WP_203833996.1">
    <property type="nucleotide sequence ID" value="NZ_BMPW01000014.1"/>
</dbReference>